<dbReference type="Proteomes" id="UP001246858">
    <property type="component" value="Unassembled WGS sequence"/>
</dbReference>
<protein>
    <submittedName>
        <fullName evidence="1">Thiol-disulfide isomerase/thioredoxin</fullName>
    </submittedName>
</protein>
<reference evidence="1" key="1">
    <citation type="submission" date="2023-07" db="EMBL/GenBank/DDBJ databases">
        <title>Sorghum-associated microbial communities from plants grown in Nebraska, USA.</title>
        <authorList>
            <person name="Schachtman D."/>
        </authorList>
    </citation>
    <scope>NUCLEOTIDE SEQUENCE</scope>
    <source>
        <strain evidence="1">2697</strain>
    </source>
</reference>
<keyword evidence="2" id="KW-1185">Reference proteome</keyword>
<organism evidence="1 2">
    <name type="scientific">Pedobacter africanus</name>
    <dbReference type="NCBI Taxonomy" id="151894"/>
    <lineage>
        <taxon>Bacteria</taxon>
        <taxon>Pseudomonadati</taxon>
        <taxon>Bacteroidota</taxon>
        <taxon>Sphingobacteriia</taxon>
        <taxon>Sphingobacteriales</taxon>
        <taxon>Sphingobacteriaceae</taxon>
        <taxon>Pedobacter</taxon>
    </lineage>
</organism>
<proteinExistence type="predicted"/>
<name>A0ACC6KV85_9SPHI</name>
<keyword evidence="1" id="KW-0413">Isomerase</keyword>
<evidence type="ECO:0000313" key="1">
    <source>
        <dbReference type="EMBL" id="MDR6783131.1"/>
    </source>
</evidence>
<accession>A0ACC6KV85</accession>
<gene>
    <name evidence="1" type="ORF">J2X78_001683</name>
</gene>
<dbReference type="EMBL" id="JAVDTF010000001">
    <property type="protein sequence ID" value="MDR6783131.1"/>
    <property type="molecule type" value="Genomic_DNA"/>
</dbReference>
<comment type="caution">
    <text evidence="1">The sequence shown here is derived from an EMBL/GenBank/DDBJ whole genome shotgun (WGS) entry which is preliminary data.</text>
</comment>
<sequence>MNRVFTCLFLLLALSAQAQEEIKFNQNGNWEQTKARAGAENKLIFVDCYTDWCGPCKWMDKNVFTAAPVASFYNTNFINAKIDMEKGEGIELRKKYAIQSFPTFLFVNSKGEVVHRTGSRMSVEEFLEEGKKAANPSKNLSFLNRKYEDGARDLPFLLDYFMVLQKSDRSSAEKIGKDIVNGISAAELNTELGWKVIKTLARTESDKLGAHFMANENVYGKWGSQEERDQLKDRLITSTMYGYIYGKDEQAFMKKLVYFKKSDKIDRRKQGIMLEAEFYLQEDRADDYVKLTNAALKNELKNDADKLSFLARRSSGGKSRDVTALPAIQQQAYLMAKRAVELEPEEYSVQSTFALVCLGLKKKPEALAAAKKSRSLADAETSKIQKLAQELLDKVEAL</sequence>
<evidence type="ECO:0000313" key="2">
    <source>
        <dbReference type="Proteomes" id="UP001246858"/>
    </source>
</evidence>